<dbReference type="SUPFAM" id="SSF52266">
    <property type="entry name" value="SGNH hydrolase"/>
    <property type="match status" value="1"/>
</dbReference>
<dbReference type="InParanoid" id="A0A0D2WRN0"/>
<dbReference type="PROSITE" id="PS50015">
    <property type="entry name" value="SAP_B"/>
    <property type="match status" value="1"/>
</dbReference>
<dbReference type="EMBL" id="KE346366">
    <property type="protein sequence ID" value="KJE93948.1"/>
    <property type="molecule type" value="Genomic_DNA"/>
</dbReference>
<evidence type="ECO:0000313" key="5">
    <source>
        <dbReference type="Proteomes" id="UP000008743"/>
    </source>
</evidence>
<dbReference type="PANTHER" id="PTHR15010:SF0">
    <property type="entry name" value="ACYLOXYACYL HYDROLASE"/>
    <property type="match status" value="1"/>
</dbReference>
<dbReference type="OrthoDB" id="14839at2759"/>
<dbReference type="InterPro" id="IPR039676">
    <property type="entry name" value="AOAH"/>
</dbReference>
<evidence type="ECO:0000256" key="1">
    <source>
        <dbReference type="ARBA" id="ARBA00023157"/>
    </source>
</evidence>
<organism evidence="4 5">
    <name type="scientific">Capsaspora owczarzaki (strain ATCC 30864)</name>
    <dbReference type="NCBI Taxonomy" id="595528"/>
    <lineage>
        <taxon>Eukaryota</taxon>
        <taxon>Filasterea</taxon>
        <taxon>Capsaspora</taxon>
    </lineage>
</organism>
<dbReference type="Pfam" id="PF00657">
    <property type="entry name" value="Lipase_GDSL"/>
    <property type="match status" value="1"/>
</dbReference>
<evidence type="ECO:0000313" key="4">
    <source>
        <dbReference type="EMBL" id="KJE93948.1"/>
    </source>
</evidence>
<dbReference type="eggNOG" id="ENOG502QVQW">
    <property type="taxonomic scope" value="Eukaryota"/>
</dbReference>
<feature type="domain" description="Saposin B-type" evidence="3">
    <location>
        <begin position="32"/>
        <end position="111"/>
    </location>
</feature>
<dbReference type="Pfam" id="PF20825">
    <property type="entry name" value="Saposin"/>
    <property type="match status" value="1"/>
</dbReference>
<evidence type="ECO:0000256" key="2">
    <source>
        <dbReference type="SAM" id="SignalP"/>
    </source>
</evidence>
<dbReference type="Gene3D" id="3.40.50.1110">
    <property type="entry name" value="SGNH hydrolase"/>
    <property type="match status" value="1"/>
</dbReference>
<dbReference type="Proteomes" id="UP000008743">
    <property type="component" value="Unassembled WGS sequence"/>
</dbReference>
<dbReference type="InterPro" id="IPR008139">
    <property type="entry name" value="SaposinB_dom"/>
</dbReference>
<dbReference type="SMART" id="SM00741">
    <property type="entry name" value="SapB"/>
    <property type="match status" value="1"/>
</dbReference>
<keyword evidence="1" id="KW-1015">Disulfide bond</keyword>
<dbReference type="SUPFAM" id="SSF47862">
    <property type="entry name" value="Saposin"/>
    <property type="match status" value="1"/>
</dbReference>
<keyword evidence="5" id="KW-1185">Reference proteome</keyword>
<dbReference type="InterPro" id="IPR001087">
    <property type="entry name" value="GDSL"/>
</dbReference>
<dbReference type="GO" id="GO:0009104">
    <property type="term" value="P:lipopolysaccharide catabolic process"/>
    <property type="evidence" value="ECO:0007669"/>
    <property type="project" value="TreeGrafter"/>
</dbReference>
<dbReference type="PANTHER" id="PTHR15010">
    <property type="entry name" value="ACYLOXYACYL HYDROLASE"/>
    <property type="match status" value="1"/>
</dbReference>
<dbReference type="GO" id="GO:0050528">
    <property type="term" value="F:acyloxyacyl hydrolase activity"/>
    <property type="evidence" value="ECO:0007669"/>
    <property type="project" value="InterPro"/>
</dbReference>
<evidence type="ECO:0000259" key="3">
    <source>
        <dbReference type="PROSITE" id="PS50015"/>
    </source>
</evidence>
<reference evidence="5" key="1">
    <citation type="submission" date="2011-02" db="EMBL/GenBank/DDBJ databases">
        <title>The Genome Sequence of Capsaspora owczarzaki ATCC 30864.</title>
        <authorList>
            <person name="Russ C."/>
            <person name="Cuomo C."/>
            <person name="Burger G."/>
            <person name="Gray M.W."/>
            <person name="Holland P.W.H."/>
            <person name="King N."/>
            <person name="Lang F.B.F."/>
            <person name="Roger A.J."/>
            <person name="Ruiz-Trillo I."/>
            <person name="Young S.K."/>
            <person name="Zeng Q."/>
            <person name="Gargeya S."/>
            <person name="Alvarado L."/>
            <person name="Berlin A."/>
            <person name="Chapman S.B."/>
            <person name="Chen Z."/>
            <person name="Freedman E."/>
            <person name="Gellesch M."/>
            <person name="Goldberg J."/>
            <person name="Griggs A."/>
            <person name="Gujja S."/>
            <person name="Heilman E."/>
            <person name="Heiman D."/>
            <person name="Howarth C."/>
            <person name="Mehta T."/>
            <person name="Neiman D."/>
            <person name="Pearson M."/>
            <person name="Roberts A."/>
            <person name="Saif S."/>
            <person name="Shea T."/>
            <person name="Shenoy N."/>
            <person name="Sisk P."/>
            <person name="Stolte C."/>
            <person name="Sykes S."/>
            <person name="White J."/>
            <person name="Yandava C."/>
            <person name="Haas B."/>
            <person name="Nusbaum C."/>
            <person name="Birren B."/>
        </authorList>
    </citation>
    <scope>NUCLEOTIDE SEQUENCE</scope>
    <source>
        <strain evidence="5">ATCC 30864</strain>
    </source>
</reference>
<dbReference type="AlphaFoldDB" id="A0A0D2WRN0"/>
<feature type="chain" id="PRO_5002266531" description="Saposin B-type domain-containing protein" evidence="2">
    <location>
        <begin position="29"/>
        <end position="570"/>
    </location>
</feature>
<gene>
    <name evidence="4" type="ORF">CAOG_008802</name>
</gene>
<protein>
    <recommendedName>
        <fullName evidence="3">Saposin B-type domain-containing protein</fullName>
    </recommendedName>
</protein>
<dbReference type="Gene3D" id="1.10.225.10">
    <property type="entry name" value="Saposin-like"/>
    <property type="match status" value="1"/>
</dbReference>
<dbReference type="GO" id="GO:0005509">
    <property type="term" value="F:calcium ion binding"/>
    <property type="evidence" value="ECO:0007669"/>
    <property type="project" value="TreeGrafter"/>
</dbReference>
<name>A0A0D2WRN0_CAPO3</name>
<dbReference type="PROSITE" id="PS51257">
    <property type="entry name" value="PROKAR_LIPOPROTEIN"/>
    <property type="match status" value="1"/>
</dbReference>
<proteinExistence type="predicted"/>
<keyword evidence="2" id="KW-0732">Signal</keyword>
<dbReference type="RefSeq" id="XP_011270442.1">
    <property type="nucleotide sequence ID" value="XM_011272140.1"/>
</dbReference>
<dbReference type="PhylomeDB" id="A0A0D2WRN0"/>
<dbReference type="InterPro" id="IPR036514">
    <property type="entry name" value="SGNH_hydro_sf"/>
</dbReference>
<dbReference type="InterPro" id="IPR048593">
    <property type="entry name" value="AOAH_Saposin_N"/>
</dbReference>
<dbReference type="OMA" id="PFCHLYP"/>
<dbReference type="InterPro" id="IPR011001">
    <property type="entry name" value="Saposin-like"/>
</dbReference>
<feature type="signal peptide" evidence="2">
    <location>
        <begin position="1"/>
        <end position="28"/>
    </location>
</feature>
<sequence length="570" mass="61953">MRAFVSLAALLGFACLFLIATTPAPVAADDNGGVPCAVCTLLTGLVGQLAEIHNETVADSMARFCSYLPASYQTPCAALVKTYGPTIIDLYEDHETADMICLAIGICNTSSGTRCHAFPEPADAEERANRALKIAATKSFIKPCDIPEMKPICDLVNRFGNEHVPIDDLDQDMFSQINTFRGADWRGKDCNEFDAAIHPGRNPGPSSGGNNDLIVDTNCNGIYGSEGSTTYEEKFCGDSGQLGIILLGDSVGAHFRIPPEYLNALQVTSSTYKNLDKILPDEFDWPMHSFSTGHRNATGTEDPGTVDSLYLRLVARNRCNHRDFQNVGVNGARSGDMVNFVKQSVARNPKKDYPAIVVASFVGNDVCNGHPGTDHMTTAAEFRANIIAGLDALNMTLAPGSHVLLNGLANGSVLYEYMHALIHPIGEWKQNVNYADVYTYLNCLGISPCEGWMTTNATLRDLTTQRAVLLSSVLQELASNVTITSRYSNVFDMYYLGTTIEDIIEEWIQEGNNVADLIEPVDGFHPRLGGEAMMAALIWDELTQYAPQMIGKVNPNNDAIISKFGDQGGY</sequence>
<accession>A0A0D2WRN0</accession>